<dbReference type="GeneID" id="11472165"/>
<dbReference type="Gene3D" id="3.30.565.10">
    <property type="entry name" value="Histidine kinase-like ATPase, C-terminal domain"/>
    <property type="match status" value="1"/>
</dbReference>
<dbReference type="InterPro" id="IPR036890">
    <property type="entry name" value="HATPase_C_sf"/>
</dbReference>
<evidence type="ECO:0000256" key="2">
    <source>
        <dbReference type="ARBA" id="ARBA00022763"/>
    </source>
</evidence>
<name>G8JUZ1_ERECY</name>
<dbReference type="AlphaFoldDB" id="G8JUZ1"/>
<evidence type="ECO:0000256" key="3">
    <source>
        <dbReference type="SAM" id="MobiDB-lite"/>
    </source>
</evidence>
<dbReference type="SMART" id="SM01340">
    <property type="entry name" value="DNA_mis_repair"/>
    <property type="match status" value="1"/>
</dbReference>
<dbReference type="PANTHER" id="PTHR10073:SF44">
    <property type="entry name" value="DNA MISMATCH REPAIR PROTEIN MLH2"/>
    <property type="match status" value="1"/>
</dbReference>
<dbReference type="InParanoid" id="G8JUZ1"/>
<dbReference type="EMBL" id="CP002502">
    <property type="protein sequence ID" value="AET40470.1"/>
    <property type="molecule type" value="Genomic_DNA"/>
</dbReference>
<dbReference type="Gene3D" id="3.30.230.10">
    <property type="match status" value="1"/>
</dbReference>
<dbReference type="GO" id="GO:0061982">
    <property type="term" value="P:meiosis I cell cycle process"/>
    <property type="evidence" value="ECO:0007669"/>
    <property type="project" value="UniProtKB-ARBA"/>
</dbReference>
<dbReference type="InterPro" id="IPR038973">
    <property type="entry name" value="MutL/Mlh/Pms-like"/>
</dbReference>
<feature type="domain" description="DNA mismatch repair protein S5" evidence="4">
    <location>
        <begin position="225"/>
        <end position="356"/>
    </location>
</feature>
<dbReference type="GO" id="GO:0030983">
    <property type="term" value="F:mismatched DNA binding"/>
    <property type="evidence" value="ECO:0007669"/>
    <property type="project" value="InterPro"/>
</dbReference>
<feature type="region of interest" description="Disordered" evidence="3">
    <location>
        <begin position="428"/>
        <end position="452"/>
    </location>
</feature>
<dbReference type="Proteomes" id="UP000006790">
    <property type="component" value="Chromosome 6"/>
</dbReference>
<dbReference type="GO" id="GO:0005524">
    <property type="term" value="F:ATP binding"/>
    <property type="evidence" value="ECO:0007669"/>
    <property type="project" value="InterPro"/>
</dbReference>
<dbReference type="PANTHER" id="PTHR10073">
    <property type="entry name" value="DNA MISMATCH REPAIR PROTEIN MLH, PMS, MUTL"/>
    <property type="match status" value="1"/>
</dbReference>
<dbReference type="STRING" id="931890.G8JUZ1"/>
<dbReference type="HOGENOM" id="CLU_024335_0_0_1"/>
<dbReference type="OrthoDB" id="10263226at2759"/>
<dbReference type="KEGG" id="erc:Ecym_6072"/>
<gene>
    <name evidence="5" type="ordered locus">Ecym_6072</name>
</gene>
<feature type="compositionally biased region" description="Polar residues" evidence="3">
    <location>
        <begin position="428"/>
        <end position="449"/>
    </location>
</feature>
<reference evidence="6" key="1">
    <citation type="journal article" date="2012" name="G3 (Bethesda)">
        <title>Pichia sorbitophila, an interspecies yeast hybrid reveals early steps of genome resolution following polyploidization.</title>
        <authorList>
            <person name="Leh Louis V."/>
            <person name="Despons L."/>
            <person name="Friedrich A."/>
            <person name="Martin T."/>
            <person name="Durrens P."/>
            <person name="Casaregola S."/>
            <person name="Neuveglise C."/>
            <person name="Fairhead C."/>
            <person name="Marck C."/>
            <person name="Cruz J.A."/>
            <person name="Straub M.L."/>
            <person name="Kugler V."/>
            <person name="Sacerdot C."/>
            <person name="Uzunov Z."/>
            <person name="Thierry A."/>
            <person name="Weiss S."/>
            <person name="Bleykasten C."/>
            <person name="De Montigny J."/>
            <person name="Jacques N."/>
            <person name="Jung P."/>
            <person name="Lemaire M."/>
            <person name="Mallet S."/>
            <person name="Morel G."/>
            <person name="Richard G.F."/>
            <person name="Sarkar A."/>
            <person name="Savel G."/>
            <person name="Schacherer J."/>
            <person name="Seret M.L."/>
            <person name="Talla E."/>
            <person name="Samson G."/>
            <person name="Jubin C."/>
            <person name="Poulain J."/>
            <person name="Vacherie B."/>
            <person name="Barbe V."/>
            <person name="Pelletier E."/>
            <person name="Sherman D.J."/>
            <person name="Westhof E."/>
            <person name="Weissenbach J."/>
            <person name="Baret P.V."/>
            <person name="Wincker P."/>
            <person name="Gaillardin C."/>
            <person name="Dujon B."/>
            <person name="Souciet J.L."/>
        </authorList>
    </citation>
    <scope>NUCLEOTIDE SEQUENCE [LARGE SCALE GENOMIC DNA]</scope>
    <source>
        <strain evidence="6">CBS 270.75 / DBVPG 7215 / KCTC 17166 / NRRL Y-17582</strain>
    </source>
</reference>
<comment type="similarity">
    <text evidence="1">Belongs to the DNA mismatch repair MutL/HexB family.</text>
</comment>
<dbReference type="InterPro" id="IPR020568">
    <property type="entry name" value="Ribosomal_Su5_D2-typ_SF"/>
</dbReference>
<keyword evidence="2" id="KW-0227">DNA damage</keyword>
<sequence length="718" mass="80694">MGIRTLEGNSSWKAISSSFIHTPPSVVKELLDNAVDAGASNVYVDIDANTGGCDYIAVRDDGVGVEQCDRALMCLNNTTSKISKYEDLRFCSNMGFRGIALFTIASLCNQQGSMEIVTRCKSEPHGFKWQVDINGKIKNDQINIVPFPKGTSITIRKHMCELNTKHSAASSKAKVSLEEISQLLIQYSLIFSNLRFHYYLVCLDDRGRVCQRNLQQHCDRKLSSLAALARYSGVQKPETDLFEFGPLTLSNGVIVSGVLPVMLGITETVNRRSIRVVSINKRLMTLSLSVGQQIKSTLSDLYRARLLLEPTMWIVNLECKPSLVNVDIEPAKNNVEIHDFKDILNKFKILLGPIIEDLHGIQRQNGEMMIQPLSSSFDILADDENDDILQILHTPHYSTAKATSNRKINADIESTLYEQSVSLASNPHHTTQMRTKTSNNFTRPNTGCSDGSEAWATTMYDKDSELGEPIRNSGSDLPSSLTYRYRELPDDDEDIELSKEVNLCNPFIISRMKSNRTTLLKTKQEGSSETVINSWDNIENNRYEASLSNCSFNIKRPLNSLQPVNRSSGSVFPDSKKRRQLASSQLVQSKLPLITRTATRNTIQKEKDTVLDLQSTDTAVGNDTTLVEETIKSNAIRRLDTFSEYSNNFTSRISYDRNNKTLLKLSKSIYKKEMTWLFRKGNPTLPLIDCVQRKTEELDSNVDLKLDQTASGWFIISI</sequence>
<dbReference type="SUPFAM" id="SSF54211">
    <property type="entry name" value="Ribosomal protein S5 domain 2-like"/>
    <property type="match status" value="1"/>
</dbReference>
<dbReference type="OMA" id="ISNPFMI"/>
<keyword evidence="6" id="KW-1185">Reference proteome</keyword>
<evidence type="ECO:0000313" key="5">
    <source>
        <dbReference type="EMBL" id="AET40470.1"/>
    </source>
</evidence>
<dbReference type="InterPro" id="IPR014721">
    <property type="entry name" value="Ribsml_uS5_D2-typ_fold_subgr"/>
</dbReference>
<dbReference type="RefSeq" id="XP_003647287.1">
    <property type="nucleotide sequence ID" value="XM_003647239.1"/>
</dbReference>
<dbReference type="Pfam" id="PF13589">
    <property type="entry name" value="HATPase_c_3"/>
    <property type="match status" value="1"/>
</dbReference>
<organism evidence="5 6">
    <name type="scientific">Eremothecium cymbalariae (strain CBS 270.75 / DBVPG 7215 / KCTC 17166 / NRRL Y-17582)</name>
    <name type="common">Yeast</name>
    <dbReference type="NCBI Taxonomy" id="931890"/>
    <lineage>
        <taxon>Eukaryota</taxon>
        <taxon>Fungi</taxon>
        <taxon>Dikarya</taxon>
        <taxon>Ascomycota</taxon>
        <taxon>Saccharomycotina</taxon>
        <taxon>Saccharomycetes</taxon>
        <taxon>Saccharomycetales</taxon>
        <taxon>Saccharomycetaceae</taxon>
        <taxon>Eremothecium</taxon>
    </lineage>
</organism>
<evidence type="ECO:0000256" key="1">
    <source>
        <dbReference type="ARBA" id="ARBA00006082"/>
    </source>
</evidence>
<dbReference type="FunCoup" id="G8JUZ1">
    <property type="interactions" value="69"/>
</dbReference>
<dbReference type="GO" id="GO:0140664">
    <property type="term" value="F:ATP-dependent DNA damage sensor activity"/>
    <property type="evidence" value="ECO:0007669"/>
    <property type="project" value="InterPro"/>
</dbReference>
<dbReference type="GO" id="GO:0032389">
    <property type="term" value="C:MutLalpha complex"/>
    <property type="evidence" value="ECO:0007669"/>
    <property type="project" value="TreeGrafter"/>
</dbReference>
<accession>G8JUZ1</accession>
<dbReference type="GO" id="GO:0016887">
    <property type="term" value="F:ATP hydrolysis activity"/>
    <property type="evidence" value="ECO:0007669"/>
    <property type="project" value="InterPro"/>
</dbReference>
<dbReference type="InterPro" id="IPR013507">
    <property type="entry name" value="DNA_mismatch_S5_2-like"/>
</dbReference>
<evidence type="ECO:0000259" key="4">
    <source>
        <dbReference type="SMART" id="SM01340"/>
    </source>
</evidence>
<dbReference type="SUPFAM" id="SSF55874">
    <property type="entry name" value="ATPase domain of HSP90 chaperone/DNA topoisomerase II/histidine kinase"/>
    <property type="match status" value="1"/>
</dbReference>
<dbReference type="eggNOG" id="KOG1978">
    <property type="taxonomic scope" value="Eukaryota"/>
</dbReference>
<protein>
    <recommendedName>
        <fullName evidence="4">DNA mismatch repair protein S5 domain-containing protein</fullName>
    </recommendedName>
</protein>
<dbReference type="GO" id="GO:0006298">
    <property type="term" value="P:mismatch repair"/>
    <property type="evidence" value="ECO:0007669"/>
    <property type="project" value="InterPro"/>
</dbReference>
<evidence type="ECO:0000313" key="6">
    <source>
        <dbReference type="Proteomes" id="UP000006790"/>
    </source>
</evidence>
<proteinExistence type="inferred from homology"/>